<dbReference type="GO" id="GO:0009231">
    <property type="term" value="P:riboflavin biosynthetic process"/>
    <property type="evidence" value="ECO:0007669"/>
    <property type="project" value="UniProtKB-UniRule"/>
</dbReference>
<evidence type="ECO:0000313" key="17">
    <source>
        <dbReference type="Proteomes" id="UP000034883"/>
    </source>
</evidence>
<evidence type="ECO:0000256" key="14">
    <source>
        <dbReference type="HAMAP-Rule" id="MF_00180"/>
    </source>
</evidence>
<dbReference type="GO" id="GO:0030145">
    <property type="term" value="F:manganese ion binding"/>
    <property type="evidence" value="ECO:0007669"/>
    <property type="project" value="UniProtKB-UniRule"/>
</dbReference>
<evidence type="ECO:0000256" key="4">
    <source>
        <dbReference type="ARBA" id="ARBA00004904"/>
    </source>
</evidence>
<dbReference type="GO" id="GO:0005829">
    <property type="term" value="C:cytosol"/>
    <property type="evidence" value="ECO:0007669"/>
    <property type="project" value="TreeGrafter"/>
</dbReference>
<feature type="binding site" evidence="14">
    <location>
        <position position="157"/>
    </location>
    <ligand>
        <name>Mg(2+)</name>
        <dbReference type="ChEBI" id="CHEBI:18420"/>
        <label>2</label>
    </ligand>
</feature>
<evidence type="ECO:0000259" key="15">
    <source>
        <dbReference type="Pfam" id="PF00925"/>
    </source>
</evidence>
<dbReference type="Gene3D" id="3.40.50.10990">
    <property type="entry name" value="GTP cyclohydrolase II"/>
    <property type="match status" value="1"/>
</dbReference>
<feature type="binding site" evidence="14">
    <location>
        <begin position="41"/>
        <end position="42"/>
    </location>
    <ligand>
        <name>D-ribulose 5-phosphate</name>
        <dbReference type="ChEBI" id="CHEBI:58121"/>
    </ligand>
</feature>
<dbReference type="Pfam" id="PF00925">
    <property type="entry name" value="GTP_cyclohydro2"/>
    <property type="match status" value="1"/>
</dbReference>
<name>A0A0F6W4A9_9BACT</name>
<dbReference type="KEGG" id="samy:DB32_004082"/>
<feature type="binding site" evidence="14">
    <location>
        <begin position="154"/>
        <end position="158"/>
    </location>
    <ligand>
        <name>D-ribulose 5-phosphate</name>
        <dbReference type="ChEBI" id="CHEBI:58121"/>
    </ligand>
</feature>
<dbReference type="AlphaFoldDB" id="A0A0F6W4A9"/>
<comment type="similarity">
    <text evidence="6">In the C-terminal section; belongs to the GTP cyclohydrolase II family.</text>
</comment>
<evidence type="ECO:0000256" key="10">
    <source>
        <dbReference type="ARBA" id="ARBA00022723"/>
    </source>
</evidence>
<comment type="similarity">
    <text evidence="14">Belongs to the DHBP synthase family.</text>
</comment>
<dbReference type="InterPro" id="IPR032677">
    <property type="entry name" value="GTP_cyclohydro_II"/>
</dbReference>
<keyword evidence="9 14" id="KW-0686">Riboflavin biosynthesis</keyword>
<evidence type="ECO:0000256" key="13">
    <source>
        <dbReference type="ARBA" id="ARBA00023239"/>
    </source>
</evidence>
<dbReference type="PANTHER" id="PTHR21327:SF38">
    <property type="entry name" value="3,4-DIHYDROXY-2-BUTANONE 4-PHOSPHATE SYNTHASE"/>
    <property type="match status" value="1"/>
</dbReference>
<comment type="similarity">
    <text evidence="5">In the N-terminal section; belongs to the DHBP synthase family.</text>
</comment>
<feature type="binding site" evidence="14">
    <location>
        <position position="42"/>
    </location>
    <ligand>
        <name>Mg(2+)</name>
        <dbReference type="ChEBI" id="CHEBI:18420"/>
        <label>2</label>
    </ligand>
</feature>
<feature type="domain" description="GTP cyclohydrolase II" evidence="15">
    <location>
        <begin position="229"/>
        <end position="375"/>
    </location>
</feature>
<dbReference type="SUPFAM" id="SSF55821">
    <property type="entry name" value="YrdC/RibB"/>
    <property type="match status" value="1"/>
</dbReference>
<dbReference type="Proteomes" id="UP000034883">
    <property type="component" value="Chromosome"/>
</dbReference>
<evidence type="ECO:0000256" key="5">
    <source>
        <dbReference type="ARBA" id="ARBA00005520"/>
    </source>
</evidence>
<gene>
    <name evidence="14" type="primary">ribB</name>
    <name evidence="16" type="ORF">DB32_004082</name>
</gene>
<feature type="site" description="Essential for catalytic activity" evidence="14">
    <location>
        <position position="178"/>
    </location>
</feature>
<keyword evidence="12 14" id="KW-0464">Manganese</keyword>
<evidence type="ECO:0000256" key="6">
    <source>
        <dbReference type="ARBA" id="ARBA00008976"/>
    </source>
</evidence>
<evidence type="ECO:0000256" key="7">
    <source>
        <dbReference type="ARBA" id="ARBA00012153"/>
    </source>
</evidence>
<dbReference type="STRING" id="927083.DB32_004082"/>
<dbReference type="GO" id="GO:0008686">
    <property type="term" value="F:3,4-dihydroxy-2-butanone-4-phosphate synthase activity"/>
    <property type="evidence" value="ECO:0007669"/>
    <property type="project" value="UniProtKB-UniRule"/>
</dbReference>
<keyword evidence="17" id="KW-1185">Reference proteome</keyword>
<evidence type="ECO:0000313" key="16">
    <source>
        <dbReference type="EMBL" id="AKF06933.1"/>
    </source>
</evidence>
<dbReference type="InterPro" id="IPR000422">
    <property type="entry name" value="DHBP_synthase_RibB"/>
</dbReference>
<comment type="cofactor">
    <cofactor evidence="14">
        <name>Mg(2+)</name>
        <dbReference type="ChEBI" id="CHEBI:18420"/>
    </cofactor>
    <cofactor evidence="14">
        <name>Mn(2+)</name>
        <dbReference type="ChEBI" id="CHEBI:29035"/>
    </cofactor>
    <text evidence="14">Binds 2 divalent metal cations per subunit. Magnesium or manganese.</text>
</comment>
<dbReference type="InterPro" id="IPR017945">
    <property type="entry name" value="DHBP_synth_RibB-like_a/b_dom"/>
</dbReference>
<evidence type="ECO:0000256" key="9">
    <source>
        <dbReference type="ARBA" id="ARBA00022619"/>
    </source>
</evidence>
<dbReference type="GO" id="GO:0000287">
    <property type="term" value="F:magnesium ion binding"/>
    <property type="evidence" value="ECO:0007669"/>
    <property type="project" value="UniProtKB-UniRule"/>
</dbReference>
<accession>A0A0F6W4A9</accession>
<dbReference type="SUPFAM" id="SSF142695">
    <property type="entry name" value="RibA-like"/>
    <property type="match status" value="1"/>
</dbReference>
<organism evidence="16 17">
    <name type="scientific">Sandaracinus amylolyticus</name>
    <dbReference type="NCBI Taxonomy" id="927083"/>
    <lineage>
        <taxon>Bacteria</taxon>
        <taxon>Pseudomonadati</taxon>
        <taxon>Myxococcota</taxon>
        <taxon>Polyangia</taxon>
        <taxon>Polyangiales</taxon>
        <taxon>Sandaracinaceae</taxon>
        <taxon>Sandaracinus</taxon>
    </lineage>
</organism>
<evidence type="ECO:0000256" key="12">
    <source>
        <dbReference type="ARBA" id="ARBA00023211"/>
    </source>
</evidence>
<dbReference type="NCBIfam" id="TIGR00506">
    <property type="entry name" value="ribB"/>
    <property type="match status" value="1"/>
</dbReference>
<dbReference type="EC" id="4.1.99.12" evidence="7 14"/>
<proteinExistence type="inferred from homology"/>
<dbReference type="PIRSF" id="PIRSF001259">
    <property type="entry name" value="RibA"/>
    <property type="match status" value="1"/>
</dbReference>
<comment type="subunit">
    <text evidence="14">Homodimer.</text>
</comment>
<evidence type="ECO:0000256" key="1">
    <source>
        <dbReference type="ARBA" id="ARBA00000141"/>
    </source>
</evidence>
<evidence type="ECO:0000256" key="8">
    <source>
        <dbReference type="ARBA" id="ARBA00018836"/>
    </source>
</evidence>
<evidence type="ECO:0000256" key="2">
    <source>
        <dbReference type="ARBA" id="ARBA00001936"/>
    </source>
</evidence>
<comment type="cofactor">
    <cofactor evidence="2">
        <name>Mn(2+)</name>
        <dbReference type="ChEBI" id="CHEBI:29035"/>
    </cofactor>
</comment>
<dbReference type="PANTHER" id="PTHR21327">
    <property type="entry name" value="GTP CYCLOHYDROLASE II-RELATED"/>
    <property type="match status" value="1"/>
</dbReference>
<evidence type="ECO:0000256" key="11">
    <source>
        <dbReference type="ARBA" id="ARBA00022842"/>
    </source>
</evidence>
<sequence>MIRNERETRSTMRRTAIERVHRALEDIRAGRMVILVDDEDRENEGDLVMAAEKVTPEAINFMAKWGRGLICLTITDEHVRQLDLPMMVDDNQSQRSTAFTVSIEARHGVSTGISAADRAHTIKVAIAEDARPSDIVSPGHVFPLKARPGGVLQRTGHTEGSVDLAHLAGFRPAGVICEIMNDDGTMARMPDLVEFAEKHGLRILSIADLIQYRLEHEQMIEKRLDGELALPSGKQWRAHLFVQKHDQREFLALTLGEIDESPTLVRMHTGSVLGDVFDVRSRGRVAIDDVVARIEEEGRGVIVFIPGPIDLESDLAQRLGKQVKPKHMDSGEVLREYGLGAQVLRAIGLRRIRLLTNRPRRIAGVDGYGLEVTEQLVVSEDAALSGEMDAPELKH</sequence>
<comment type="function">
    <text evidence="3 14">Catalyzes the conversion of D-ribulose 5-phosphate to formate and 3,4-dihydroxy-2-butanone 4-phosphate.</text>
</comment>
<dbReference type="UniPathway" id="UPA00275">
    <property type="reaction ID" value="UER00399"/>
</dbReference>
<keyword evidence="13 14" id="KW-0456">Lyase</keyword>
<feature type="binding site" evidence="14">
    <location>
        <position position="42"/>
    </location>
    <ligand>
        <name>Mg(2+)</name>
        <dbReference type="ChEBI" id="CHEBI:18420"/>
        <label>1</label>
    </ligand>
</feature>
<comment type="pathway">
    <text evidence="4 14">Cofactor biosynthesis; riboflavin biosynthesis; 2-hydroxy-3-oxobutyl phosphate from D-ribulose 5-phosphate: step 1/1.</text>
</comment>
<evidence type="ECO:0000256" key="3">
    <source>
        <dbReference type="ARBA" id="ARBA00002284"/>
    </source>
</evidence>
<keyword evidence="10 14" id="KW-0479">Metal-binding</keyword>
<feature type="binding site" evidence="14">
    <location>
        <position position="46"/>
    </location>
    <ligand>
        <name>D-ribulose 5-phosphate</name>
        <dbReference type="ChEBI" id="CHEBI:58121"/>
    </ligand>
</feature>
<dbReference type="EMBL" id="CP011125">
    <property type="protein sequence ID" value="AKF06933.1"/>
    <property type="molecule type" value="Genomic_DNA"/>
</dbReference>
<feature type="site" description="Essential for catalytic activity" evidence="14">
    <location>
        <position position="140"/>
    </location>
</feature>
<keyword evidence="11 14" id="KW-0460">Magnesium</keyword>
<comment type="catalytic activity">
    <reaction evidence="1 14">
        <text>D-ribulose 5-phosphate = (2S)-2-hydroxy-3-oxobutyl phosphate + formate + H(+)</text>
        <dbReference type="Rhea" id="RHEA:18457"/>
        <dbReference type="ChEBI" id="CHEBI:15378"/>
        <dbReference type="ChEBI" id="CHEBI:15740"/>
        <dbReference type="ChEBI" id="CHEBI:58121"/>
        <dbReference type="ChEBI" id="CHEBI:58830"/>
        <dbReference type="EC" id="4.1.99.12"/>
    </reaction>
</comment>
<dbReference type="FunFam" id="3.90.870.10:FF:000001">
    <property type="entry name" value="Riboflavin biosynthesis protein RibBA"/>
    <property type="match status" value="1"/>
</dbReference>
<dbReference type="Pfam" id="PF00926">
    <property type="entry name" value="DHBP_synthase"/>
    <property type="match status" value="1"/>
</dbReference>
<dbReference type="HAMAP" id="MF_00180">
    <property type="entry name" value="RibB"/>
    <property type="match status" value="1"/>
</dbReference>
<dbReference type="Gene3D" id="3.90.870.10">
    <property type="entry name" value="DHBP synthase"/>
    <property type="match status" value="1"/>
</dbReference>
<dbReference type="InterPro" id="IPR036144">
    <property type="entry name" value="RibA-like_sf"/>
</dbReference>
<protein>
    <recommendedName>
        <fullName evidence="8 14">3,4-dihydroxy-2-butanone 4-phosphate synthase</fullName>
        <shortName evidence="14">DHBP synthase</shortName>
        <ecNumber evidence="7 14">4.1.99.12</ecNumber>
    </recommendedName>
</protein>
<reference evidence="16 17" key="1">
    <citation type="submission" date="2015-03" db="EMBL/GenBank/DDBJ databases">
        <title>Genome assembly of Sandaracinus amylolyticus DSM 53668.</title>
        <authorList>
            <person name="Sharma G."/>
            <person name="Subramanian S."/>
        </authorList>
    </citation>
    <scope>NUCLEOTIDE SEQUENCE [LARGE SCALE GENOMIC DNA]</scope>
    <source>
        <strain evidence="16 17">DSM 53668</strain>
    </source>
</reference>